<accession>A0A318UC57</accession>
<proteinExistence type="predicted"/>
<keyword evidence="1" id="KW-0472">Membrane</keyword>
<sequence>MEKKTPSFSATILFNVLSLGLLVGSFDIATQLIKYFISTGKNPVIIFKYISSGISGPGAITDQGTNVILMGLLLHYGIAMSFTILFCLLYYRIKWMSAHKIPTGVIYALFIWSVMNLIVVPLSQTPKGPFNVLHALTELLILILMIGLPLSFLTGRIVPVKGH</sequence>
<organism evidence="2 3">
    <name type="scientific">Pedobacter nutrimenti</name>
    <dbReference type="NCBI Taxonomy" id="1241337"/>
    <lineage>
        <taxon>Bacteria</taxon>
        <taxon>Pseudomonadati</taxon>
        <taxon>Bacteroidota</taxon>
        <taxon>Sphingobacteriia</taxon>
        <taxon>Sphingobacteriales</taxon>
        <taxon>Sphingobacteriaceae</taxon>
        <taxon>Pedobacter</taxon>
    </lineage>
</organism>
<feature type="transmembrane region" description="Helical" evidence="1">
    <location>
        <begin position="132"/>
        <end position="153"/>
    </location>
</feature>
<evidence type="ECO:0000313" key="3">
    <source>
        <dbReference type="Proteomes" id="UP000248198"/>
    </source>
</evidence>
<dbReference type="RefSeq" id="WP_211321392.1">
    <property type="nucleotide sequence ID" value="NZ_QKLU01000005.1"/>
</dbReference>
<reference evidence="2 3" key="1">
    <citation type="submission" date="2018-06" db="EMBL/GenBank/DDBJ databases">
        <title>Genomic Encyclopedia of Archaeal and Bacterial Type Strains, Phase II (KMG-II): from individual species to whole genera.</title>
        <authorList>
            <person name="Goeker M."/>
        </authorList>
    </citation>
    <scope>NUCLEOTIDE SEQUENCE [LARGE SCALE GENOMIC DNA]</scope>
    <source>
        <strain evidence="2 3">DSM 27372</strain>
    </source>
</reference>
<dbReference type="Proteomes" id="UP000248198">
    <property type="component" value="Unassembled WGS sequence"/>
</dbReference>
<feature type="transmembrane region" description="Helical" evidence="1">
    <location>
        <begin position="103"/>
        <end position="120"/>
    </location>
</feature>
<evidence type="ECO:0008006" key="4">
    <source>
        <dbReference type="Google" id="ProtNLM"/>
    </source>
</evidence>
<feature type="transmembrane region" description="Helical" evidence="1">
    <location>
        <begin position="12"/>
        <end position="33"/>
    </location>
</feature>
<name>A0A318UC57_9SPHI</name>
<dbReference type="AlphaFoldDB" id="A0A318UC57"/>
<feature type="transmembrane region" description="Helical" evidence="1">
    <location>
        <begin position="67"/>
        <end position="91"/>
    </location>
</feature>
<keyword evidence="1" id="KW-0812">Transmembrane</keyword>
<protein>
    <recommendedName>
        <fullName evidence="4">DUF1440 domain-containing protein</fullName>
    </recommendedName>
</protein>
<keyword evidence="1" id="KW-1133">Transmembrane helix</keyword>
<gene>
    <name evidence="2" type="ORF">B0O44_105193</name>
</gene>
<keyword evidence="3" id="KW-1185">Reference proteome</keyword>
<comment type="caution">
    <text evidence="2">The sequence shown here is derived from an EMBL/GenBank/DDBJ whole genome shotgun (WGS) entry which is preliminary data.</text>
</comment>
<dbReference type="EMBL" id="QKLU01000005">
    <property type="protein sequence ID" value="PYF72822.1"/>
    <property type="molecule type" value="Genomic_DNA"/>
</dbReference>
<evidence type="ECO:0000256" key="1">
    <source>
        <dbReference type="SAM" id="Phobius"/>
    </source>
</evidence>
<evidence type="ECO:0000313" key="2">
    <source>
        <dbReference type="EMBL" id="PYF72822.1"/>
    </source>
</evidence>